<name>N8QAJ1_9GAMM</name>
<sequence>MDNLLYVYALCSVLLFIKMFVISCYQGFYRIKNKAFKNIEDAHFVKVAAHYQELPQVIRANQAWLNDLENIPVFWVLGGLCIILNTSYEFTMWLFYIFTIARVAHTITYLGGIQPWRTISYMIGVICLLIMAIKVVIVIFNF</sequence>
<feature type="transmembrane region" description="Helical" evidence="13">
    <location>
        <begin position="119"/>
        <end position="140"/>
    </location>
</feature>
<dbReference type="HOGENOM" id="CLU_105467_1_1_6"/>
<evidence type="ECO:0000256" key="2">
    <source>
        <dbReference type="ARBA" id="ARBA00004477"/>
    </source>
</evidence>
<evidence type="ECO:0000256" key="13">
    <source>
        <dbReference type="SAM" id="Phobius"/>
    </source>
</evidence>
<dbReference type="OrthoDB" id="6365081at2"/>
<comment type="catalytic activity">
    <reaction evidence="12">
        <text>RX + glutathione = an S-substituted glutathione + a halide anion + H(+)</text>
        <dbReference type="Rhea" id="RHEA:16437"/>
        <dbReference type="ChEBI" id="CHEBI:15378"/>
        <dbReference type="ChEBI" id="CHEBI:16042"/>
        <dbReference type="ChEBI" id="CHEBI:17792"/>
        <dbReference type="ChEBI" id="CHEBI:57925"/>
        <dbReference type="ChEBI" id="CHEBI:90779"/>
        <dbReference type="EC" id="2.5.1.18"/>
    </reaction>
    <physiologicalReaction direction="left-to-right" evidence="12">
        <dbReference type="Rhea" id="RHEA:16438"/>
    </physiologicalReaction>
</comment>
<keyword evidence="5 13" id="KW-0812">Transmembrane</keyword>
<keyword evidence="4" id="KW-0808">Transferase</keyword>
<dbReference type="PANTHER" id="PTHR10689">
    <property type="entry name" value="MICROSOMAL GLUTATHIONE S-TRANSFERASE 1"/>
    <property type="match status" value="1"/>
</dbReference>
<keyword evidence="8" id="KW-0007">Acetylation</keyword>
<evidence type="ECO:0000256" key="4">
    <source>
        <dbReference type="ARBA" id="ARBA00022679"/>
    </source>
</evidence>
<dbReference type="Pfam" id="PF01124">
    <property type="entry name" value="MAPEG"/>
    <property type="match status" value="1"/>
</dbReference>
<gene>
    <name evidence="14" type="ORF">F994_02621</name>
</gene>
<dbReference type="Gene3D" id="1.20.120.550">
    <property type="entry name" value="Membrane associated eicosanoid/glutathione metabolism-like domain"/>
    <property type="match status" value="1"/>
</dbReference>
<dbReference type="eggNOG" id="ENOG50330EA">
    <property type="taxonomic scope" value="Bacteria"/>
</dbReference>
<evidence type="ECO:0000256" key="7">
    <source>
        <dbReference type="ARBA" id="ARBA00022989"/>
    </source>
</evidence>
<evidence type="ECO:0000313" key="15">
    <source>
        <dbReference type="Proteomes" id="UP000013086"/>
    </source>
</evidence>
<organism evidence="14 15">
    <name type="scientific">Acinetobacter bohemicus ANC 3994</name>
    <dbReference type="NCBI Taxonomy" id="1217715"/>
    <lineage>
        <taxon>Bacteria</taxon>
        <taxon>Pseudomonadati</taxon>
        <taxon>Pseudomonadota</taxon>
        <taxon>Gammaproteobacteria</taxon>
        <taxon>Moraxellales</taxon>
        <taxon>Moraxellaceae</taxon>
        <taxon>Acinetobacter</taxon>
    </lineage>
</organism>
<dbReference type="SUPFAM" id="SSF161084">
    <property type="entry name" value="MAPEG domain-like"/>
    <property type="match status" value="1"/>
</dbReference>
<dbReference type="InterPro" id="IPR040162">
    <property type="entry name" value="MGST1-like"/>
</dbReference>
<evidence type="ECO:0000256" key="9">
    <source>
        <dbReference type="ARBA" id="ARBA00023136"/>
    </source>
</evidence>
<evidence type="ECO:0000256" key="1">
    <source>
        <dbReference type="ARBA" id="ARBA00003701"/>
    </source>
</evidence>
<comment type="subunit">
    <text evidence="10">Homotrimer; The trimer binds only one molecule of glutathione.</text>
</comment>
<dbReference type="PATRIC" id="fig|1217715.3.peg.2562"/>
<evidence type="ECO:0000256" key="12">
    <source>
        <dbReference type="ARBA" id="ARBA00049385"/>
    </source>
</evidence>
<comment type="caution">
    <text evidence="14">The sequence shown here is derived from an EMBL/GenBank/DDBJ whole genome shotgun (WGS) entry which is preliminary data.</text>
</comment>
<dbReference type="InterPro" id="IPR023352">
    <property type="entry name" value="MAPEG-like_dom_sf"/>
</dbReference>
<keyword evidence="7 13" id="KW-1133">Transmembrane helix</keyword>
<comment type="function">
    <text evidence="1">Conjugation of reduced glutathione to a wide number of exogenous and endogenous hydrophobic electrophiles.</text>
</comment>
<evidence type="ECO:0000256" key="3">
    <source>
        <dbReference type="ARBA" id="ARBA00012452"/>
    </source>
</evidence>
<evidence type="ECO:0000256" key="5">
    <source>
        <dbReference type="ARBA" id="ARBA00022692"/>
    </source>
</evidence>
<evidence type="ECO:0000313" key="14">
    <source>
        <dbReference type="EMBL" id="ENU18937.1"/>
    </source>
</evidence>
<dbReference type="GO" id="GO:0016020">
    <property type="term" value="C:membrane"/>
    <property type="evidence" value="ECO:0007669"/>
    <property type="project" value="InterPro"/>
</dbReference>
<comment type="subcellular location">
    <subcellularLocation>
        <location evidence="2">Endoplasmic reticulum membrane</location>
        <topology evidence="2">Multi-pass membrane protein</topology>
    </subcellularLocation>
</comment>
<feature type="transmembrane region" description="Helical" evidence="13">
    <location>
        <begin position="6"/>
        <end position="28"/>
    </location>
</feature>
<evidence type="ECO:0000256" key="8">
    <source>
        <dbReference type="ARBA" id="ARBA00022990"/>
    </source>
</evidence>
<dbReference type="EMBL" id="APOH01000016">
    <property type="protein sequence ID" value="ENU18937.1"/>
    <property type="molecule type" value="Genomic_DNA"/>
</dbReference>
<protein>
    <recommendedName>
        <fullName evidence="11">Microsomal glutathione S-transferase 1</fullName>
        <ecNumber evidence="3">2.5.1.18</ecNumber>
    </recommendedName>
</protein>
<dbReference type="GO" id="GO:0004364">
    <property type="term" value="F:glutathione transferase activity"/>
    <property type="evidence" value="ECO:0007669"/>
    <property type="project" value="UniProtKB-EC"/>
</dbReference>
<dbReference type="Proteomes" id="UP000013086">
    <property type="component" value="Unassembled WGS sequence"/>
</dbReference>
<dbReference type="RefSeq" id="WP_004649171.1">
    <property type="nucleotide sequence ID" value="NZ_KB849164.1"/>
</dbReference>
<feature type="transmembrane region" description="Helical" evidence="13">
    <location>
        <begin position="68"/>
        <end position="87"/>
    </location>
</feature>
<reference evidence="14 15" key="1">
    <citation type="submission" date="2013-02" db="EMBL/GenBank/DDBJ databases">
        <title>The Genome Sequence of Acinetobacter sp. ANC 3994.</title>
        <authorList>
            <consortium name="The Broad Institute Genome Sequencing Platform"/>
            <consortium name="The Broad Institute Genome Sequencing Center for Infectious Disease"/>
            <person name="Cerqueira G."/>
            <person name="Feldgarden M."/>
            <person name="Courvalin P."/>
            <person name="Perichon B."/>
            <person name="Grillot-Courvalin C."/>
            <person name="Clermont D."/>
            <person name="Rocha E."/>
            <person name="Yoon E.-J."/>
            <person name="Nemec A."/>
            <person name="Walker B."/>
            <person name="Young S.K."/>
            <person name="Zeng Q."/>
            <person name="Gargeya S."/>
            <person name="Fitzgerald M."/>
            <person name="Haas B."/>
            <person name="Abouelleil A."/>
            <person name="Alvarado L."/>
            <person name="Arachchi H.M."/>
            <person name="Berlin A.M."/>
            <person name="Chapman S.B."/>
            <person name="Dewar J."/>
            <person name="Goldberg J."/>
            <person name="Griggs A."/>
            <person name="Gujja S."/>
            <person name="Hansen M."/>
            <person name="Howarth C."/>
            <person name="Imamovic A."/>
            <person name="Larimer J."/>
            <person name="McCowan C."/>
            <person name="Murphy C."/>
            <person name="Neiman D."/>
            <person name="Pearson M."/>
            <person name="Priest M."/>
            <person name="Roberts A."/>
            <person name="Saif S."/>
            <person name="Shea T."/>
            <person name="Sisk P."/>
            <person name="Sykes S."/>
            <person name="Wortman J."/>
            <person name="Nusbaum C."/>
            <person name="Birren B."/>
        </authorList>
    </citation>
    <scope>NUCLEOTIDE SEQUENCE [LARGE SCALE GENOMIC DNA]</scope>
    <source>
        <strain evidence="14 15">ANC 3994</strain>
    </source>
</reference>
<dbReference type="PANTHER" id="PTHR10689:SF6">
    <property type="entry name" value="MICROSOMAL GLUTATHIONE S-TRANSFERASE 1"/>
    <property type="match status" value="1"/>
</dbReference>
<proteinExistence type="predicted"/>
<keyword evidence="6" id="KW-0256">Endoplasmic reticulum</keyword>
<dbReference type="InterPro" id="IPR001129">
    <property type="entry name" value="Membr-assoc_MAPEG"/>
</dbReference>
<dbReference type="EC" id="2.5.1.18" evidence="3"/>
<accession>N8QAJ1</accession>
<evidence type="ECO:0000256" key="11">
    <source>
        <dbReference type="ARBA" id="ARBA00039397"/>
    </source>
</evidence>
<evidence type="ECO:0000256" key="10">
    <source>
        <dbReference type="ARBA" id="ARBA00038540"/>
    </source>
</evidence>
<keyword evidence="9 13" id="KW-0472">Membrane</keyword>
<evidence type="ECO:0000256" key="6">
    <source>
        <dbReference type="ARBA" id="ARBA00022824"/>
    </source>
</evidence>
<dbReference type="AlphaFoldDB" id="N8QAJ1"/>